<evidence type="ECO:0000313" key="2">
    <source>
        <dbReference type="Proteomes" id="UP001144978"/>
    </source>
</evidence>
<accession>A0ACC1QC77</accession>
<protein>
    <submittedName>
        <fullName evidence="1">Uncharacterized protein</fullName>
    </submittedName>
</protein>
<sequence length="194" mass="21351">MWALAPPGQRSLWHGMRPLEFHDLQILLLEEAATSRPPVDVEKTGVLRTYTAPFYSSLPFSSHPCPHASLSETADHPLRLRLRRPRDTTLGAQDTINARRANECSREGTPSTGPGTSTAKRTHCSAKKLTRGKANSLVHHEPSMVVDWDLAVGPPVTGTSAKSSALPQEEDELVKYESEVKLPYSEGPSKVDEY</sequence>
<proteinExistence type="predicted"/>
<reference evidence="1" key="1">
    <citation type="submission" date="2022-08" db="EMBL/GenBank/DDBJ databases">
        <title>Genome Sequence of Pycnoporus sanguineus.</title>
        <authorList>
            <person name="Buettner E."/>
        </authorList>
    </citation>
    <scope>NUCLEOTIDE SEQUENCE</scope>
    <source>
        <strain evidence="1">CG-C14</strain>
    </source>
</reference>
<keyword evidence="2" id="KW-1185">Reference proteome</keyword>
<gene>
    <name evidence="1" type="ORF">NUW54_g7</name>
</gene>
<dbReference type="Proteomes" id="UP001144978">
    <property type="component" value="Unassembled WGS sequence"/>
</dbReference>
<dbReference type="EMBL" id="JANSHE010000002">
    <property type="protein sequence ID" value="KAJ3019687.1"/>
    <property type="molecule type" value="Genomic_DNA"/>
</dbReference>
<comment type="caution">
    <text evidence="1">The sequence shown here is derived from an EMBL/GenBank/DDBJ whole genome shotgun (WGS) entry which is preliminary data.</text>
</comment>
<organism evidence="1 2">
    <name type="scientific">Trametes sanguinea</name>
    <dbReference type="NCBI Taxonomy" id="158606"/>
    <lineage>
        <taxon>Eukaryota</taxon>
        <taxon>Fungi</taxon>
        <taxon>Dikarya</taxon>
        <taxon>Basidiomycota</taxon>
        <taxon>Agaricomycotina</taxon>
        <taxon>Agaricomycetes</taxon>
        <taxon>Polyporales</taxon>
        <taxon>Polyporaceae</taxon>
        <taxon>Trametes</taxon>
    </lineage>
</organism>
<name>A0ACC1QC77_9APHY</name>
<evidence type="ECO:0000313" key="1">
    <source>
        <dbReference type="EMBL" id="KAJ3019687.1"/>
    </source>
</evidence>